<evidence type="ECO:0008006" key="8">
    <source>
        <dbReference type="Google" id="ProtNLM"/>
    </source>
</evidence>
<feature type="chain" id="PRO_5026221522" description="L-ascorbate oxidase" evidence="2">
    <location>
        <begin position="24"/>
        <end position="552"/>
    </location>
</feature>
<accession>A0A6G1BWT1</accession>
<dbReference type="SUPFAM" id="SSF49503">
    <property type="entry name" value="Cupredoxins"/>
    <property type="match status" value="3"/>
</dbReference>
<keyword evidence="7" id="KW-1185">Reference proteome</keyword>
<dbReference type="PANTHER" id="PTHR11709">
    <property type="entry name" value="MULTI-COPPER OXIDASE"/>
    <property type="match status" value="1"/>
</dbReference>
<feature type="signal peptide" evidence="2">
    <location>
        <begin position="1"/>
        <end position="23"/>
    </location>
</feature>
<feature type="domain" description="Plastocyanin-like" evidence="3">
    <location>
        <begin position="160"/>
        <end position="301"/>
    </location>
</feature>
<proteinExistence type="inferred from homology"/>
<evidence type="ECO:0000256" key="1">
    <source>
        <dbReference type="ARBA" id="ARBA00010609"/>
    </source>
</evidence>
<dbReference type="Gene3D" id="2.60.40.420">
    <property type="entry name" value="Cupredoxins - blue copper proteins"/>
    <property type="match status" value="3"/>
</dbReference>
<evidence type="ECO:0000259" key="3">
    <source>
        <dbReference type="Pfam" id="PF00394"/>
    </source>
</evidence>
<reference evidence="6 7" key="1">
    <citation type="submission" date="2019-11" db="EMBL/GenBank/DDBJ databases">
        <title>Whole genome sequence of Oryza granulata.</title>
        <authorList>
            <person name="Li W."/>
        </authorList>
    </citation>
    <scope>NUCLEOTIDE SEQUENCE [LARGE SCALE GENOMIC DNA]</scope>
    <source>
        <strain evidence="7">cv. Menghai</strain>
        <tissue evidence="6">Leaf</tissue>
    </source>
</reference>
<keyword evidence="2" id="KW-0732">Signal</keyword>
<name>A0A6G1BWT1_9ORYZ</name>
<dbReference type="Proteomes" id="UP000479710">
    <property type="component" value="Unassembled WGS sequence"/>
</dbReference>
<sequence length="552" mass="61481">MTIMRASAALLLVAAALLAAVHAEDPYHFFEWKVTYGTKTILGEPQKVILINDMFPGPTINCSSNNNIVINVFNQLDHPLLFTWHGIQQRKNSWQDGMPGTMCPIQPGTNFTYHWQPKDQIGSFFYFPSIGMQRAAGGYGIITVHSRLLIPVPFDEPAGDHPVLVGDWYTKDHTVLAKNLDSGKSIGRPAGLIINGKNEKDASNPPMYTMEAGKVYRYRVCNVGIKTSLNVRIQSHILKLVEMEGSHTVQNTYDSLDVHVGQCLSFLVAADQKPGDYLLIASTRFMKEASSITAIVRYNGSNTPASPKLPEGPSGWAWSINQWRSFRWNLTASAARPNPQGSYHYGQINITRTIKLSTSKGKVDGKERFALNGVSHVDTETPLKLAEYFNASAGVFEYNLIGDVPPPSSTALKLAPNVINAEFRTFIEVVFENPEKSIDSFHINGYAFFAAGMGPGTWTPDCRKTYNLLDTVSRHTIQVYPRSWTAVMLTFDNAGMWNIRSNMWERYYLGEQLYVSVISPARSLRDEYNMPENGLRCGKVVALPLPPSYLPA</sequence>
<dbReference type="InterPro" id="IPR045087">
    <property type="entry name" value="Cu-oxidase_fam"/>
</dbReference>
<dbReference type="AlphaFoldDB" id="A0A6G1BWT1"/>
<dbReference type="Pfam" id="PF07732">
    <property type="entry name" value="Cu-oxidase_3"/>
    <property type="match status" value="1"/>
</dbReference>
<evidence type="ECO:0000256" key="2">
    <source>
        <dbReference type="SAM" id="SignalP"/>
    </source>
</evidence>
<feature type="domain" description="Plastocyanin-like" evidence="5">
    <location>
        <begin position="34"/>
        <end position="147"/>
    </location>
</feature>
<dbReference type="GO" id="GO:0005507">
    <property type="term" value="F:copper ion binding"/>
    <property type="evidence" value="ECO:0007669"/>
    <property type="project" value="InterPro"/>
</dbReference>
<comment type="similarity">
    <text evidence="1">Belongs to the multicopper oxidase family.</text>
</comment>
<dbReference type="EMBL" id="SPHZ02000011">
    <property type="protein sequence ID" value="KAF0892147.1"/>
    <property type="molecule type" value="Genomic_DNA"/>
</dbReference>
<gene>
    <name evidence="6" type="ORF">E2562_013510</name>
</gene>
<evidence type="ECO:0000259" key="4">
    <source>
        <dbReference type="Pfam" id="PF07731"/>
    </source>
</evidence>
<protein>
    <recommendedName>
        <fullName evidence="8">L-ascorbate oxidase</fullName>
    </recommendedName>
</protein>
<feature type="domain" description="Plastocyanin-like" evidence="4">
    <location>
        <begin position="381"/>
        <end position="520"/>
    </location>
</feature>
<dbReference type="Pfam" id="PF00394">
    <property type="entry name" value="Cu-oxidase"/>
    <property type="match status" value="1"/>
</dbReference>
<evidence type="ECO:0000313" key="6">
    <source>
        <dbReference type="EMBL" id="KAF0892147.1"/>
    </source>
</evidence>
<dbReference type="Pfam" id="PF07731">
    <property type="entry name" value="Cu-oxidase_2"/>
    <property type="match status" value="1"/>
</dbReference>
<evidence type="ECO:0000259" key="5">
    <source>
        <dbReference type="Pfam" id="PF07732"/>
    </source>
</evidence>
<dbReference type="InterPro" id="IPR001117">
    <property type="entry name" value="Cu-oxidase_2nd"/>
</dbReference>
<dbReference type="OrthoDB" id="2121828at2759"/>
<comment type="caution">
    <text evidence="6">The sequence shown here is derived from an EMBL/GenBank/DDBJ whole genome shotgun (WGS) entry which is preliminary data.</text>
</comment>
<dbReference type="PANTHER" id="PTHR11709:SF27">
    <property type="entry name" value="OS01G0816700 PROTEIN"/>
    <property type="match status" value="1"/>
</dbReference>
<organism evidence="6 7">
    <name type="scientific">Oryza meyeriana var. granulata</name>
    <dbReference type="NCBI Taxonomy" id="110450"/>
    <lineage>
        <taxon>Eukaryota</taxon>
        <taxon>Viridiplantae</taxon>
        <taxon>Streptophyta</taxon>
        <taxon>Embryophyta</taxon>
        <taxon>Tracheophyta</taxon>
        <taxon>Spermatophyta</taxon>
        <taxon>Magnoliopsida</taxon>
        <taxon>Liliopsida</taxon>
        <taxon>Poales</taxon>
        <taxon>Poaceae</taxon>
        <taxon>BOP clade</taxon>
        <taxon>Oryzoideae</taxon>
        <taxon>Oryzeae</taxon>
        <taxon>Oryzinae</taxon>
        <taxon>Oryza</taxon>
        <taxon>Oryza meyeriana</taxon>
    </lineage>
</organism>
<dbReference type="InterPro" id="IPR008972">
    <property type="entry name" value="Cupredoxin"/>
</dbReference>
<dbReference type="GO" id="GO:0016491">
    <property type="term" value="F:oxidoreductase activity"/>
    <property type="evidence" value="ECO:0007669"/>
    <property type="project" value="InterPro"/>
</dbReference>
<dbReference type="InterPro" id="IPR011706">
    <property type="entry name" value="Cu-oxidase_C"/>
</dbReference>
<dbReference type="InterPro" id="IPR011707">
    <property type="entry name" value="Cu-oxidase-like_N"/>
</dbReference>
<evidence type="ECO:0000313" key="7">
    <source>
        <dbReference type="Proteomes" id="UP000479710"/>
    </source>
</evidence>